<sequence>MTRFALNALCTLSLLAAFAALPVSAQAKSPQLQFTLEEAAMLTVEMQLDENDIFDMYYEGMIDEETTMLLMGFTAFEQEGKLSGTDLGSGRIKGVSGLDLGSGR</sequence>
<proteinExistence type="predicted"/>
<name>F0SNC3_RUBBR</name>
<keyword evidence="4" id="KW-1185">Reference proteome</keyword>
<accession>F0SNC3</accession>
<keyword evidence="2" id="KW-0732">Signal</keyword>
<feature type="chain" id="PRO_5003256520" description="Signal peptide-domain containing protein" evidence="2">
    <location>
        <begin position="28"/>
        <end position="104"/>
    </location>
</feature>
<dbReference type="AlphaFoldDB" id="F0SNC3"/>
<reference evidence="4" key="1">
    <citation type="submission" date="2011-02" db="EMBL/GenBank/DDBJ databases">
        <title>The complete genome of Planctomyces brasiliensis DSM 5305.</title>
        <authorList>
            <person name="Lucas S."/>
            <person name="Copeland A."/>
            <person name="Lapidus A."/>
            <person name="Bruce D."/>
            <person name="Goodwin L."/>
            <person name="Pitluck S."/>
            <person name="Kyrpides N."/>
            <person name="Mavromatis K."/>
            <person name="Pagani I."/>
            <person name="Ivanova N."/>
            <person name="Ovchinnikova G."/>
            <person name="Lu M."/>
            <person name="Detter J.C."/>
            <person name="Han C."/>
            <person name="Land M."/>
            <person name="Hauser L."/>
            <person name="Markowitz V."/>
            <person name="Cheng J.-F."/>
            <person name="Hugenholtz P."/>
            <person name="Woyke T."/>
            <person name="Wu D."/>
            <person name="Tindall B."/>
            <person name="Pomrenke H.G."/>
            <person name="Brambilla E."/>
            <person name="Klenk H.-P."/>
            <person name="Eisen J.A."/>
        </authorList>
    </citation>
    <scope>NUCLEOTIDE SEQUENCE [LARGE SCALE GENOMIC DNA]</scope>
    <source>
        <strain evidence="4">ATCC 49424 / DSM 5305 / JCM 21570 / NBRC 103401 / IFAM 1448</strain>
    </source>
</reference>
<organism evidence="3 4">
    <name type="scientific">Rubinisphaera brasiliensis (strain ATCC 49424 / DSM 5305 / JCM 21570 / IAM 15109 / NBRC 103401 / IFAM 1448)</name>
    <name type="common">Planctomyces brasiliensis</name>
    <dbReference type="NCBI Taxonomy" id="756272"/>
    <lineage>
        <taxon>Bacteria</taxon>
        <taxon>Pseudomonadati</taxon>
        <taxon>Planctomycetota</taxon>
        <taxon>Planctomycetia</taxon>
        <taxon>Planctomycetales</taxon>
        <taxon>Planctomycetaceae</taxon>
        <taxon>Rubinisphaera</taxon>
    </lineage>
</organism>
<dbReference type="HOGENOM" id="CLU_2248121_0_0_0"/>
<evidence type="ECO:0000256" key="1">
    <source>
        <dbReference type="SAM" id="MobiDB-lite"/>
    </source>
</evidence>
<dbReference type="Proteomes" id="UP000006860">
    <property type="component" value="Chromosome"/>
</dbReference>
<dbReference type="KEGG" id="pbs:Plabr_4595"/>
<evidence type="ECO:0000313" key="3">
    <source>
        <dbReference type="EMBL" id="ADY62166.1"/>
    </source>
</evidence>
<dbReference type="RefSeq" id="WP_013630870.1">
    <property type="nucleotide sequence ID" value="NC_015174.1"/>
</dbReference>
<protein>
    <recommendedName>
        <fullName evidence="5">Signal peptide-domain containing protein</fullName>
    </recommendedName>
</protein>
<feature type="region of interest" description="Disordered" evidence="1">
    <location>
        <begin position="82"/>
        <end position="104"/>
    </location>
</feature>
<feature type="signal peptide" evidence="2">
    <location>
        <begin position="1"/>
        <end position="27"/>
    </location>
</feature>
<evidence type="ECO:0008006" key="5">
    <source>
        <dbReference type="Google" id="ProtNLM"/>
    </source>
</evidence>
<dbReference type="STRING" id="756272.Plabr_4595"/>
<evidence type="ECO:0000256" key="2">
    <source>
        <dbReference type="SAM" id="SignalP"/>
    </source>
</evidence>
<gene>
    <name evidence="3" type="ordered locus">Plabr_4595</name>
</gene>
<dbReference type="EMBL" id="CP002546">
    <property type="protein sequence ID" value="ADY62166.1"/>
    <property type="molecule type" value="Genomic_DNA"/>
</dbReference>
<evidence type="ECO:0000313" key="4">
    <source>
        <dbReference type="Proteomes" id="UP000006860"/>
    </source>
</evidence>